<dbReference type="SMART" id="SM00612">
    <property type="entry name" value="Kelch"/>
    <property type="match status" value="3"/>
</dbReference>
<dbReference type="Proteomes" id="UP000515135">
    <property type="component" value="Unplaced"/>
</dbReference>
<dbReference type="PANTHER" id="PTHR46375">
    <property type="entry name" value="KELCH REPEAT AND BTB DOMAIN-CONTAINING PROTEIN 13-RELATED"/>
    <property type="match status" value="1"/>
</dbReference>
<evidence type="ECO:0000259" key="4">
    <source>
        <dbReference type="PROSITE" id="PS50097"/>
    </source>
</evidence>
<accession>A0A6P5ANV5</accession>
<feature type="compositionally biased region" description="Polar residues" evidence="3">
    <location>
        <begin position="1"/>
        <end position="13"/>
    </location>
</feature>
<dbReference type="RefSeq" id="XP_019644763.1">
    <property type="nucleotide sequence ID" value="XM_019789204.1"/>
</dbReference>
<protein>
    <submittedName>
        <fullName evidence="6 7">Kelch repeat and BTB domain-containing protein 13-like</fullName>
    </submittedName>
</protein>
<dbReference type="InterPro" id="IPR052392">
    <property type="entry name" value="Kelch-BTB_domain-containing"/>
</dbReference>
<dbReference type="RefSeq" id="XP_019644762.1">
    <property type="nucleotide sequence ID" value="XM_019789203.1"/>
</dbReference>
<dbReference type="Pfam" id="PF00651">
    <property type="entry name" value="BTB"/>
    <property type="match status" value="1"/>
</dbReference>
<evidence type="ECO:0000256" key="2">
    <source>
        <dbReference type="ARBA" id="ARBA00022737"/>
    </source>
</evidence>
<organism evidence="5 6">
    <name type="scientific">Branchiostoma belcheri</name>
    <name type="common">Amphioxus</name>
    <dbReference type="NCBI Taxonomy" id="7741"/>
    <lineage>
        <taxon>Eukaryota</taxon>
        <taxon>Metazoa</taxon>
        <taxon>Chordata</taxon>
        <taxon>Cephalochordata</taxon>
        <taxon>Leptocardii</taxon>
        <taxon>Amphioxiformes</taxon>
        <taxon>Branchiostomatidae</taxon>
        <taxon>Branchiostoma</taxon>
    </lineage>
</organism>
<dbReference type="OrthoDB" id="45365at2759"/>
<keyword evidence="2" id="KW-0677">Repeat</keyword>
<evidence type="ECO:0000313" key="7">
    <source>
        <dbReference type="RefSeq" id="XP_019644763.1"/>
    </source>
</evidence>
<evidence type="ECO:0000256" key="3">
    <source>
        <dbReference type="SAM" id="MobiDB-lite"/>
    </source>
</evidence>
<proteinExistence type="predicted"/>
<dbReference type="AlphaFoldDB" id="A0A6P5ANV5"/>
<dbReference type="InterPro" id="IPR000210">
    <property type="entry name" value="BTB/POZ_dom"/>
</dbReference>
<evidence type="ECO:0000313" key="6">
    <source>
        <dbReference type="RefSeq" id="XP_019644762.1"/>
    </source>
</evidence>
<dbReference type="SUPFAM" id="SSF117281">
    <property type="entry name" value="Kelch motif"/>
    <property type="match status" value="1"/>
</dbReference>
<keyword evidence="5" id="KW-1185">Reference proteome</keyword>
<dbReference type="PANTHER" id="PTHR46375:SF3">
    <property type="entry name" value="KELCH REPEAT AND BTB DOMAIN-CONTAINING PROTEIN 13"/>
    <property type="match status" value="1"/>
</dbReference>
<dbReference type="InterPro" id="IPR011333">
    <property type="entry name" value="SKP1/BTB/POZ_sf"/>
</dbReference>
<evidence type="ECO:0000313" key="5">
    <source>
        <dbReference type="Proteomes" id="UP000515135"/>
    </source>
</evidence>
<dbReference type="Gene3D" id="3.30.710.10">
    <property type="entry name" value="Potassium Channel Kv1.1, Chain A"/>
    <property type="match status" value="1"/>
</dbReference>
<dbReference type="PROSITE" id="PS50097">
    <property type="entry name" value="BTB"/>
    <property type="match status" value="1"/>
</dbReference>
<dbReference type="GeneID" id="109485514"/>
<reference evidence="6 7" key="1">
    <citation type="submission" date="2025-04" db="UniProtKB">
        <authorList>
            <consortium name="RefSeq"/>
        </authorList>
    </citation>
    <scope>IDENTIFICATION</scope>
    <source>
        <tissue evidence="6 7">Gonad</tissue>
    </source>
</reference>
<dbReference type="SMART" id="SM00225">
    <property type="entry name" value="BTB"/>
    <property type="match status" value="1"/>
</dbReference>
<dbReference type="Pfam" id="PF01344">
    <property type="entry name" value="Kelch_1"/>
    <property type="match status" value="2"/>
</dbReference>
<name>A0A6P5ANV5_BRABE</name>
<feature type="region of interest" description="Disordered" evidence="3">
    <location>
        <begin position="1"/>
        <end position="25"/>
    </location>
</feature>
<feature type="domain" description="BTB" evidence="4">
    <location>
        <begin position="39"/>
        <end position="106"/>
    </location>
</feature>
<dbReference type="Gene3D" id="2.120.10.80">
    <property type="entry name" value="Kelch-type beta propeller"/>
    <property type="match status" value="1"/>
</dbReference>
<sequence>MAGHLTRQSYMSSSDEEPDMPKSSLVKTYDGSHLGLGRPDIWLCTGRQRFRTHKDLLAAESDYFRAMFESGMRECKQEEVDLEGFSGRVFELLLDFLYTGKLSVKKIMIEALLAHASFLQMRSVMEHIKYRLDTENCMEVLTYSEVYGVSDLEDSAYRFLKDHFKNGEEVMGKLKYEQQERFKGQLRRYLVGVGTHAVDVTSLYDDQYRLIHYFDEDKDTWERLTALPADCSTISSGIAVLNNKLYVTGGQADFHKVISQFPAMQDKAFCYDPAADSWSEITPMHQQRKSFSLVALDGKLYAIGGRFGDYALQTVEVYSPRTDTWDFVSPLPYASSDHAATTCAGHIYVCVWHPPNTTDIYRYSPRTDRWEMKATLRRTHSYGHCMVSYRDVLYVIRNGPDADFLRCEIDCFNVTTNQWSSLKGHYINRRGCLFKSAIIGNTVYTVNKLMTLPYTIDDEQWVCQPSKAGFPRSGTTNCFTLCLPKKPRKEVPE</sequence>
<dbReference type="InterPro" id="IPR006652">
    <property type="entry name" value="Kelch_1"/>
</dbReference>
<dbReference type="InterPro" id="IPR015915">
    <property type="entry name" value="Kelch-typ_b-propeller"/>
</dbReference>
<dbReference type="SUPFAM" id="SSF54695">
    <property type="entry name" value="POZ domain"/>
    <property type="match status" value="1"/>
</dbReference>
<gene>
    <name evidence="6 7" type="primary">LOC109485514</name>
</gene>
<dbReference type="KEGG" id="bbel:109485514"/>
<evidence type="ECO:0000256" key="1">
    <source>
        <dbReference type="ARBA" id="ARBA00022441"/>
    </source>
</evidence>
<keyword evidence="1" id="KW-0880">Kelch repeat</keyword>